<name>A0AA35L8Q6_9SAUR</name>
<evidence type="ECO:0000256" key="11">
    <source>
        <dbReference type="ARBA" id="ARBA00023015"/>
    </source>
</evidence>
<dbReference type="FunFam" id="1.10.10.10:FF:000041">
    <property type="entry name" value="Interferon regulatory factor 4"/>
    <property type="match status" value="1"/>
</dbReference>
<dbReference type="GO" id="GO:0061630">
    <property type="term" value="F:ubiquitin protein ligase activity"/>
    <property type="evidence" value="ECO:0007669"/>
    <property type="project" value="UniProtKB-EC"/>
</dbReference>
<keyword evidence="24" id="KW-1185">Reference proteome</keyword>
<feature type="domain" description="UBA" evidence="18">
    <location>
        <begin position="583"/>
        <end position="634"/>
    </location>
</feature>
<dbReference type="InterPro" id="IPR041031">
    <property type="entry name" value="RNF31_C"/>
</dbReference>
<evidence type="ECO:0000259" key="20">
    <source>
        <dbReference type="PROSITE" id="PS50199"/>
    </source>
</evidence>
<dbReference type="Gene3D" id="4.10.1060.10">
    <property type="entry name" value="Zinc finger, RanBP2-type"/>
    <property type="match status" value="1"/>
</dbReference>
<dbReference type="PANTHER" id="PTHR16004:SF5">
    <property type="entry name" value="E3 UBIQUITIN-PROTEIN LIGASE RNF31"/>
    <property type="match status" value="1"/>
</dbReference>
<dbReference type="InterPro" id="IPR040641">
    <property type="entry name" value="RNF31_PUB"/>
</dbReference>
<dbReference type="PROSITE" id="PS50030">
    <property type="entry name" value="UBA"/>
    <property type="match status" value="1"/>
</dbReference>
<dbReference type="CDD" id="cd00103">
    <property type="entry name" value="IRF"/>
    <property type="match status" value="1"/>
</dbReference>
<dbReference type="Pfam" id="PF09409">
    <property type="entry name" value="PUB"/>
    <property type="match status" value="1"/>
</dbReference>
<dbReference type="InterPro" id="IPR000315">
    <property type="entry name" value="Znf_B-box"/>
</dbReference>
<dbReference type="InterPro" id="IPR047541">
    <property type="entry name" value="RNF31_RBR_mRING-HC-like"/>
</dbReference>
<dbReference type="GO" id="GO:0008270">
    <property type="term" value="F:zinc ion binding"/>
    <property type="evidence" value="ECO:0007669"/>
    <property type="project" value="UniProtKB-KW"/>
</dbReference>
<dbReference type="Gene3D" id="6.10.140.1100">
    <property type="match status" value="1"/>
</dbReference>
<dbReference type="SMART" id="SM01243">
    <property type="entry name" value="IRF-3"/>
    <property type="match status" value="1"/>
</dbReference>
<dbReference type="GO" id="GO:0045944">
    <property type="term" value="P:positive regulation of transcription by RNA polymerase II"/>
    <property type="evidence" value="ECO:0007669"/>
    <property type="project" value="UniProtKB-ARBA"/>
</dbReference>
<feature type="domain" description="RanBP2-type" evidence="20">
    <location>
        <begin position="315"/>
        <end position="344"/>
    </location>
</feature>
<comment type="subcellular location">
    <subcellularLocation>
        <location evidence="2">Nucleus</location>
    </subcellularLocation>
</comment>
<dbReference type="InterPro" id="IPR026254">
    <property type="entry name" value="RNF31-like"/>
</dbReference>
<dbReference type="GO" id="GO:0070530">
    <property type="term" value="F:K63-linked polyubiquitin modification-dependent protein binding"/>
    <property type="evidence" value="ECO:0007669"/>
    <property type="project" value="TreeGrafter"/>
</dbReference>
<dbReference type="SUPFAM" id="SSF90209">
    <property type="entry name" value="Ran binding protein zinc finger-like"/>
    <property type="match status" value="1"/>
</dbReference>
<evidence type="ECO:0000256" key="5">
    <source>
        <dbReference type="ARBA" id="ARBA00022679"/>
    </source>
</evidence>
<evidence type="ECO:0000256" key="7">
    <source>
        <dbReference type="ARBA" id="ARBA00022737"/>
    </source>
</evidence>
<dbReference type="CDD" id="cd14325">
    <property type="entry name" value="UBA_RNF31"/>
    <property type="match status" value="1"/>
</dbReference>
<dbReference type="GO" id="GO:0071797">
    <property type="term" value="C:LUBAC complex"/>
    <property type="evidence" value="ECO:0007669"/>
    <property type="project" value="InterPro"/>
</dbReference>
<keyword evidence="14" id="KW-0804">Transcription</keyword>
<dbReference type="PROSITE" id="PS51507">
    <property type="entry name" value="IRF_2"/>
    <property type="match status" value="1"/>
</dbReference>
<dbReference type="CDD" id="cd16631">
    <property type="entry name" value="mRING-HC-C4C4_RBR_HOIP"/>
    <property type="match status" value="1"/>
</dbReference>
<evidence type="ECO:0000256" key="12">
    <source>
        <dbReference type="ARBA" id="ARBA00023125"/>
    </source>
</evidence>
<evidence type="ECO:0000259" key="19">
    <source>
        <dbReference type="PROSITE" id="PS50119"/>
    </source>
</evidence>
<dbReference type="SUPFAM" id="SSF49879">
    <property type="entry name" value="SMAD/FHA domain"/>
    <property type="match status" value="1"/>
</dbReference>
<dbReference type="InterPro" id="IPR019471">
    <property type="entry name" value="Interferon_reg_factor-3"/>
</dbReference>
<dbReference type="PROSITE" id="PS00518">
    <property type="entry name" value="ZF_RING_1"/>
    <property type="match status" value="1"/>
</dbReference>
<dbReference type="InterPro" id="IPR036390">
    <property type="entry name" value="WH_DNA-bd_sf"/>
</dbReference>
<evidence type="ECO:0000256" key="14">
    <source>
        <dbReference type="ARBA" id="ARBA00023163"/>
    </source>
</evidence>
<feature type="compositionally biased region" description="Basic and acidic residues" evidence="17">
    <location>
        <begin position="451"/>
        <end position="471"/>
    </location>
</feature>
<dbReference type="EC" id="2.3.2.31" evidence="4"/>
<dbReference type="InterPro" id="IPR036339">
    <property type="entry name" value="PUB-like_dom_sf"/>
</dbReference>
<keyword evidence="12" id="KW-0238">DNA-binding</keyword>
<feature type="region of interest" description="Disordered" evidence="17">
    <location>
        <begin position="1086"/>
        <end position="1137"/>
    </location>
</feature>
<dbReference type="InterPro" id="IPR057426">
    <property type="entry name" value="RNF31_UBA_3"/>
</dbReference>
<dbReference type="Pfam" id="PF22191">
    <property type="entry name" value="IBR_1"/>
    <property type="match status" value="2"/>
</dbReference>
<keyword evidence="11" id="KW-0805">Transcription regulation</keyword>
<dbReference type="Pfam" id="PF00605">
    <property type="entry name" value="IRF"/>
    <property type="match status" value="1"/>
</dbReference>
<dbReference type="Pfam" id="PF18091">
    <property type="entry name" value="E3_UbLigase_RBR"/>
    <property type="match status" value="1"/>
</dbReference>
<dbReference type="InterPro" id="IPR018997">
    <property type="entry name" value="PUB_domain"/>
</dbReference>
<evidence type="ECO:0000256" key="15">
    <source>
        <dbReference type="ARBA" id="ARBA00023242"/>
    </source>
</evidence>
<dbReference type="InterPro" id="IPR008984">
    <property type="entry name" value="SMAD_FHA_dom_sf"/>
</dbReference>
<dbReference type="InterPro" id="IPR032065">
    <property type="entry name" value="RNF31-UBA"/>
</dbReference>
<evidence type="ECO:0000256" key="13">
    <source>
        <dbReference type="ARBA" id="ARBA00023159"/>
    </source>
</evidence>
<feature type="region of interest" description="Disordered" evidence="17">
    <location>
        <begin position="443"/>
        <end position="471"/>
    </location>
</feature>
<gene>
    <name evidence="23" type="ORF">PODLI_1B022353</name>
</gene>
<dbReference type="InterPro" id="IPR036443">
    <property type="entry name" value="Znf_RanBP2_sf"/>
</dbReference>
<dbReference type="GO" id="GO:0003700">
    <property type="term" value="F:DNA-binding transcription factor activity"/>
    <property type="evidence" value="ECO:0007669"/>
    <property type="project" value="InterPro"/>
</dbReference>
<dbReference type="InterPro" id="IPR001346">
    <property type="entry name" value="Interferon_reg_fact_DNA-bd_dom"/>
</dbReference>
<evidence type="ECO:0000256" key="1">
    <source>
        <dbReference type="ARBA" id="ARBA00001798"/>
    </source>
</evidence>
<dbReference type="SUPFAM" id="SSF143503">
    <property type="entry name" value="PUG domain-like"/>
    <property type="match status" value="1"/>
</dbReference>
<feature type="domain" description="RING-type" evidence="22">
    <location>
        <begin position="715"/>
        <end position="949"/>
    </location>
</feature>
<dbReference type="GO" id="GO:1990450">
    <property type="term" value="F:linear polyubiquitin binding"/>
    <property type="evidence" value="ECO:0007669"/>
    <property type="project" value="TreeGrafter"/>
</dbReference>
<keyword evidence="9" id="KW-0833">Ubl conjugation pathway</keyword>
<feature type="region of interest" description="Disordered" evidence="17">
    <location>
        <begin position="1282"/>
        <end position="1328"/>
    </location>
</feature>
<comment type="similarity">
    <text evidence="3">Belongs to the RBR family.</text>
</comment>
<evidence type="ECO:0000256" key="6">
    <source>
        <dbReference type="ARBA" id="ARBA00022723"/>
    </source>
</evidence>
<evidence type="ECO:0000256" key="2">
    <source>
        <dbReference type="ARBA" id="ARBA00004123"/>
    </source>
</evidence>
<proteinExistence type="inferred from homology"/>
<dbReference type="CDD" id="cd20337">
    <property type="entry name" value="BRcat_RBR_HOIP"/>
    <property type="match status" value="1"/>
</dbReference>
<evidence type="ECO:0000256" key="3">
    <source>
        <dbReference type="ARBA" id="ARBA00008278"/>
    </source>
</evidence>
<keyword evidence="15" id="KW-0539">Nucleus</keyword>
<dbReference type="GO" id="GO:0097039">
    <property type="term" value="P:protein linear polyubiquitination"/>
    <property type="evidence" value="ECO:0007669"/>
    <property type="project" value="TreeGrafter"/>
</dbReference>
<dbReference type="InterPro" id="IPR015940">
    <property type="entry name" value="UBA"/>
</dbReference>
<evidence type="ECO:0000256" key="4">
    <source>
        <dbReference type="ARBA" id="ARBA00012251"/>
    </source>
</evidence>
<dbReference type="PROSITE" id="PS51873">
    <property type="entry name" value="TRIAD"/>
    <property type="match status" value="1"/>
</dbReference>
<evidence type="ECO:0000256" key="9">
    <source>
        <dbReference type="ARBA" id="ARBA00022786"/>
    </source>
</evidence>
<dbReference type="InterPro" id="IPR047543">
    <property type="entry name" value="Bbox1_RNF31-like"/>
</dbReference>
<dbReference type="SMART" id="SM00647">
    <property type="entry name" value="IBR"/>
    <property type="match status" value="2"/>
</dbReference>
<dbReference type="InterPro" id="IPR047539">
    <property type="entry name" value="UBA_RNF31"/>
</dbReference>
<keyword evidence="8 16" id="KW-0863">Zinc-finger</keyword>
<feature type="domain" description="IRF tryptophan pentad repeat" evidence="21">
    <location>
        <begin position="1176"/>
        <end position="1284"/>
    </location>
</feature>
<dbReference type="PRINTS" id="PR00267">
    <property type="entry name" value="INTFRNREGFCT"/>
</dbReference>
<dbReference type="Gene3D" id="1.10.10.10">
    <property type="entry name" value="Winged helix-like DNA-binding domain superfamily/Winged helix DNA-binding domain"/>
    <property type="match status" value="1"/>
</dbReference>
<evidence type="ECO:0000259" key="21">
    <source>
        <dbReference type="PROSITE" id="PS51507"/>
    </source>
</evidence>
<dbReference type="InterPro" id="IPR002867">
    <property type="entry name" value="IBR_dom"/>
</dbReference>
<dbReference type="Gene3D" id="2.60.200.10">
    <property type="match status" value="1"/>
</dbReference>
<dbReference type="EMBL" id="OX395138">
    <property type="protein sequence ID" value="CAI5791401.1"/>
    <property type="molecule type" value="Genomic_DNA"/>
</dbReference>
<dbReference type="Proteomes" id="UP001178461">
    <property type="component" value="Chromosome 13"/>
</dbReference>
<keyword evidence="10" id="KW-0862">Zinc</keyword>
<protein>
    <recommendedName>
        <fullName evidence="4">RBR-type E3 ubiquitin transferase</fullName>
        <ecNumber evidence="4">2.3.2.31</ecNumber>
    </recommendedName>
</protein>
<dbReference type="InterPro" id="IPR013083">
    <property type="entry name" value="Znf_RING/FYVE/PHD"/>
</dbReference>
<dbReference type="SMART" id="SM00547">
    <property type="entry name" value="ZnF_RBZ"/>
    <property type="match status" value="2"/>
</dbReference>
<accession>A0AA35L8Q6</accession>
<dbReference type="PROSITE" id="PS01358">
    <property type="entry name" value="ZF_RANBP2_1"/>
    <property type="match status" value="3"/>
</dbReference>
<dbReference type="InterPro" id="IPR017907">
    <property type="entry name" value="Znf_RING_CS"/>
</dbReference>
<dbReference type="GO" id="GO:0036435">
    <property type="term" value="F:K48-linked polyubiquitin modification-dependent protein binding"/>
    <property type="evidence" value="ECO:0007669"/>
    <property type="project" value="TreeGrafter"/>
</dbReference>
<dbReference type="GO" id="GO:0000976">
    <property type="term" value="F:transcription cis-regulatory region binding"/>
    <property type="evidence" value="ECO:0007669"/>
    <property type="project" value="InterPro"/>
</dbReference>
<dbReference type="InterPro" id="IPR001876">
    <property type="entry name" value="Znf_RanBP2"/>
</dbReference>
<keyword evidence="7" id="KW-0677">Repeat</keyword>
<reference evidence="23" key="1">
    <citation type="submission" date="2022-12" db="EMBL/GenBank/DDBJ databases">
        <authorList>
            <person name="Alioto T."/>
            <person name="Alioto T."/>
            <person name="Gomez Garrido J."/>
        </authorList>
    </citation>
    <scope>NUCLEOTIDE SEQUENCE</scope>
</reference>
<sequence length="1596" mass="177122">MNSPFSSLKESCHVNLVAAMGEVERKFMALRDELVAALIENPLEQNPETVQRLLEMPFPPAQKYMEIDAKGIIRANTQGQPQKDLRTISTALNILEKYGRNLLNPHKPRFWRTVKFNNPVFRDTVDTIQGGRDVLRLYGYSEEQTDGLCFPEHLLEPDIPHVASITVDVMVLRAELNLLISDNHPNPQVLQELMQGGDNLQAGLIADAFPVQEAIPPRAVSALSPTGYLPPESCLLCGLEPPLLHCPACAQSLCPDCDRLFHKHPSRTHHCRVPMKEQAWRSPPTPSVTLVTSDAGSLRPPTEPLMPPWHSLTTQRLPWCCAACRMNNDARSVLCVACDRPRGCKTPVNPSPEDEPASLGQLARGRWACQSCTFENEPATVLCAMCDRPRLAGKPGTGDAKPLIAWGKEPGPQQQDASGWQCEHCTFWNKCPGRVCEMCNCTSQRGGPEPSRPHAKPEKEDDERSRKGTAEVKADLRSLRKALPISQEEAEQRRQEKLREDGQKMVAMIREAEKVGVAPELVAAALRYSGAELPLAWLNSELPGVLEGVAELATQRGEQEPGGGLGVLTRQEVQAAWTESLGDVDEAVSRCLSARRRKLRELKALGFEERGPVLQALYQNNGDLWRALTQLQCQRLEPFLQRMWEYEDPPFDFHSPDRQALLRRLLASLSLPSWGRAELVVSLMLEQPSEGGWELADIVEAVKASPSRDFIKRLLSWECAVCSLALPRNKMQSLTSCECTICPECFALHFTIAVKEKHITDLVCPACSEPEISDEGELINYFSTLDIQLRGCLDPETYELFNKKLMERVLMRDSKFQWCTHCSFGFIYESEQLEAKCPQCRKSFCVQCKRQWEPQHQGLTCDEFLEWKRTNDPEYQAQGLAVYLQENGIACPKCKFSYALARGGCMHFQCSQCRHHFCSGCYSAFYAMNKCPIAECPIRRSLHGHHPRDCLFYLRDWDVPRLQRLLQDNNIVFNTDPPAGTRATPGGGCRVMEQKETMNGLKDEPCGKETQAGYAGLCQAHYKEYLVSLINSHSLDPAVLYTLQEVENVCRRHSPAAMLPPRAPAEDDEAYRGRLVKILMDQEPLGPQIPRRRKGRRGGGGGHVIYGKRSGAGRNGRGRAGQKERGRGEAQSGRGEAQLSWKGKALLGVFCEKDFAAGGRLGDQRMATSRRGVRRTRKLRQWTVEQVESGQLPGVVWDDPPHKTMFRIPWKHAGKQEFRHEEDAGFFKAWAIFKGKYRPGEPLDPATWKTRIRCAFSKSPEFEEVPERSKLGTTEPYKVYRLVPLPEQGLGTQPKPRKPKAPRPESSNGSSEKENGDPDSSLPQPPAAVCSLKMESGSIASQAPNAFAALVIPKGEMKPESMESALAVNEIAAFHQKPEAAEAVPISENVRGSPGNFFVILSVSYGGKEVLKELLPEGEFLVTSAAAPLGTSSNSMLRVVLPPASSLEDAQKEADVRRLLKDLEKGVMAASNVEGIFVQCRGRASVFLRGPGGTQPHRKLPSNAFLQLFSTKAFKSALQEYSLGRGPKPEHHVTLCVGEELGQDCVDSKRIVIQMEQIFASAAVSPPVVQAAAPQVLLVVSDGSAGKWDASGAPQC</sequence>
<dbReference type="Pfam" id="PF16678">
    <property type="entry name" value="UBA_HOIP"/>
    <property type="match status" value="1"/>
</dbReference>
<dbReference type="Pfam" id="PF10401">
    <property type="entry name" value="IRF-3"/>
    <property type="match status" value="1"/>
</dbReference>
<dbReference type="PROSITE" id="PS50199">
    <property type="entry name" value="ZF_RANBP2_2"/>
    <property type="match status" value="2"/>
</dbReference>
<dbReference type="InterPro" id="IPR047542">
    <property type="entry name" value="Rcat_RBR_RNF31-like"/>
</dbReference>
<dbReference type="Gene3D" id="1.20.58.2190">
    <property type="match status" value="1"/>
</dbReference>
<evidence type="ECO:0000313" key="24">
    <source>
        <dbReference type="Proteomes" id="UP001178461"/>
    </source>
</evidence>
<dbReference type="InterPro" id="IPR017855">
    <property type="entry name" value="SMAD-like_dom_sf"/>
</dbReference>
<dbReference type="InterPro" id="IPR036388">
    <property type="entry name" value="WH-like_DNA-bd_sf"/>
</dbReference>
<dbReference type="Pfam" id="PF25163">
    <property type="entry name" value="UBA_RNF31"/>
    <property type="match status" value="1"/>
</dbReference>
<dbReference type="CDD" id="cd20351">
    <property type="entry name" value="Rcat_RBR_HOIP"/>
    <property type="match status" value="1"/>
</dbReference>
<evidence type="ECO:0000256" key="8">
    <source>
        <dbReference type="ARBA" id="ARBA00022771"/>
    </source>
</evidence>
<dbReference type="InterPro" id="IPR044066">
    <property type="entry name" value="TRIAD_supradom"/>
</dbReference>
<dbReference type="SUPFAM" id="SSF57850">
    <property type="entry name" value="RING/U-box"/>
    <property type="match status" value="3"/>
</dbReference>
<dbReference type="SUPFAM" id="SSF46785">
    <property type="entry name" value="Winged helix' DNA-binding domain"/>
    <property type="match status" value="1"/>
</dbReference>
<evidence type="ECO:0000259" key="18">
    <source>
        <dbReference type="PROSITE" id="PS50030"/>
    </source>
</evidence>
<feature type="domain" description="RanBP2-type" evidence="20">
    <location>
        <begin position="363"/>
        <end position="392"/>
    </location>
</feature>
<keyword evidence="6" id="KW-0479">Metal-binding</keyword>
<comment type="catalytic activity">
    <reaction evidence="1">
        <text>[E2 ubiquitin-conjugating enzyme]-S-ubiquitinyl-L-cysteine + [acceptor protein]-L-lysine = [E2 ubiquitin-conjugating enzyme]-L-cysteine + [acceptor protein]-N(6)-ubiquitinyl-L-lysine.</text>
        <dbReference type="EC" id="2.3.2.31"/>
    </reaction>
</comment>
<dbReference type="GO" id="GO:0005634">
    <property type="term" value="C:nucleus"/>
    <property type="evidence" value="ECO:0007669"/>
    <property type="project" value="UniProtKB-SubCell"/>
</dbReference>
<organism evidence="23 24">
    <name type="scientific">Podarcis lilfordi</name>
    <name type="common">Lilford's wall lizard</name>
    <dbReference type="NCBI Taxonomy" id="74358"/>
    <lineage>
        <taxon>Eukaryota</taxon>
        <taxon>Metazoa</taxon>
        <taxon>Chordata</taxon>
        <taxon>Craniata</taxon>
        <taxon>Vertebrata</taxon>
        <taxon>Euteleostomi</taxon>
        <taxon>Lepidosauria</taxon>
        <taxon>Squamata</taxon>
        <taxon>Bifurcata</taxon>
        <taxon>Unidentata</taxon>
        <taxon>Episquamata</taxon>
        <taxon>Laterata</taxon>
        <taxon>Lacertibaenia</taxon>
        <taxon>Lacertidae</taxon>
        <taxon>Podarcis</taxon>
    </lineage>
</organism>
<dbReference type="SMART" id="SM00348">
    <property type="entry name" value="IRF"/>
    <property type="match status" value="1"/>
</dbReference>
<dbReference type="InterPro" id="IPR047540">
    <property type="entry name" value="BRcat_RBR_RNF31-like"/>
</dbReference>
<feature type="domain" description="B box-type" evidence="19">
    <location>
        <begin position="229"/>
        <end position="275"/>
    </location>
</feature>
<dbReference type="Gene3D" id="3.30.40.10">
    <property type="entry name" value="Zinc/RING finger domain, C3HC4 (zinc finger)"/>
    <property type="match status" value="1"/>
</dbReference>
<keyword evidence="13" id="KW-0010">Activator</keyword>
<keyword evidence="5" id="KW-0808">Transferase</keyword>
<dbReference type="Gene3D" id="1.10.8.10">
    <property type="entry name" value="DNA helicase RuvA subunit, C-terminal domain"/>
    <property type="match status" value="1"/>
</dbReference>
<dbReference type="PANTHER" id="PTHR16004">
    <property type="entry name" value="RING FINGER PROTEIN 31-RELATED"/>
    <property type="match status" value="1"/>
</dbReference>
<dbReference type="CDD" id="cd19815">
    <property type="entry name" value="Bbox1_HOIP"/>
    <property type="match status" value="1"/>
</dbReference>
<dbReference type="Pfam" id="PF18486">
    <property type="entry name" value="PUB_1"/>
    <property type="match status" value="1"/>
</dbReference>
<evidence type="ECO:0000313" key="23">
    <source>
        <dbReference type="EMBL" id="CAI5791401.1"/>
    </source>
</evidence>
<evidence type="ECO:0000256" key="16">
    <source>
        <dbReference type="PROSITE-ProRule" id="PRU00322"/>
    </source>
</evidence>
<evidence type="ECO:0000256" key="10">
    <source>
        <dbReference type="ARBA" id="ARBA00022833"/>
    </source>
</evidence>
<evidence type="ECO:0000259" key="22">
    <source>
        <dbReference type="PROSITE" id="PS51873"/>
    </source>
</evidence>
<dbReference type="PROSITE" id="PS50119">
    <property type="entry name" value="ZF_BBOX"/>
    <property type="match status" value="1"/>
</dbReference>
<evidence type="ECO:0000256" key="17">
    <source>
        <dbReference type="SAM" id="MobiDB-lite"/>
    </source>
</evidence>